<evidence type="ECO:0000313" key="1">
    <source>
        <dbReference type="EMBL" id="MFC3579128.1"/>
    </source>
</evidence>
<accession>A0ABV7SQZ6</accession>
<dbReference type="Proteomes" id="UP001595713">
    <property type="component" value="Unassembled WGS sequence"/>
</dbReference>
<name>A0ABV7SQZ6_9SPHN</name>
<gene>
    <name evidence="1" type="ORF">ACFONA_03035</name>
</gene>
<comment type="caution">
    <text evidence="1">The sequence shown here is derived from an EMBL/GenBank/DDBJ whole genome shotgun (WGS) entry which is preliminary data.</text>
</comment>
<dbReference type="InterPro" id="IPR044000">
    <property type="entry name" value="Phage_tube_2"/>
</dbReference>
<sequence>MAIPPTSGPRPLGINAVLAAAFETTYGTSPAGTYYKLPFVSHGLGEVQPLIEDDQLGFGREGLDPTYDVITNDGDIVVPVDLRGIGFWLRATFGAPTSASAGSGKFAHTFTSGATTLPTVTAEFGNPEVPTYSAHYGAAVNSLKIDLARSGMLNAVLSMIAQGEADPATTSIAGSPTLLRGPRFAQATGSISVDGTAAGDVVSASLAYSNQLDKVEVIREDGRIGGIDPGKAMSSGSLSTRFTNLTLLNKARAKTPIALSFGWKMDGGYSLIFTLPRVFLPKPKRAILGPKGIMADFDWQASGSSGAQLSVVLTNDTASYA</sequence>
<dbReference type="RefSeq" id="WP_261295919.1">
    <property type="nucleotide sequence ID" value="NZ_JANQBK010000023.1"/>
</dbReference>
<reference evidence="2" key="1">
    <citation type="journal article" date="2019" name="Int. J. Syst. Evol. Microbiol.">
        <title>The Global Catalogue of Microorganisms (GCM) 10K type strain sequencing project: providing services to taxonomists for standard genome sequencing and annotation.</title>
        <authorList>
            <consortium name="The Broad Institute Genomics Platform"/>
            <consortium name="The Broad Institute Genome Sequencing Center for Infectious Disease"/>
            <person name="Wu L."/>
            <person name="Ma J."/>
        </authorList>
    </citation>
    <scope>NUCLEOTIDE SEQUENCE [LARGE SCALE GENOMIC DNA]</scope>
    <source>
        <strain evidence="2">KCTC 42739</strain>
    </source>
</reference>
<protein>
    <submittedName>
        <fullName evidence="1">Phage tail tube protein</fullName>
    </submittedName>
</protein>
<dbReference type="Pfam" id="PF18906">
    <property type="entry name" value="Phage_tube_2"/>
    <property type="match status" value="1"/>
</dbReference>
<evidence type="ECO:0000313" key="2">
    <source>
        <dbReference type="Proteomes" id="UP001595713"/>
    </source>
</evidence>
<proteinExistence type="predicted"/>
<keyword evidence="2" id="KW-1185">Reference proteome</keyword>
<organism evidence="1 2">
    <name type="scientific">Sphingomonas hylomeconis</name>
    <dbReference type="NCBI Taxonomy" id="1395958"/>
    <lineage>
        <taxon>Bacteria</taxon>
        <taxon>Pseudomonadati</taxon>
        <taxon>Pseudomonadota</taxon>
        <taxon>Alphaproteobacteria</taxon>
        <taxon>Sphingomonadales</taxon>
        <taxon>Sphingomonadaceae</taxon>
        <taxon>Sphingomonas</taxon>
    </lineage>
</organism>
<dbReference type="EMBL" id="JBHRXP010000001">
    <property type="protein sequence ID" value="MFC3579128.1"/>
    <property type="molecule type" value="Genomic_DNA"/>
</dbReference>